<feature type="transmembrane region" description="Helical" evidence="6">
    <location>
        <begin position="248"/>
        <end position="268"/>
    </location>
</feature>
<feature type="transmembrane region" description="Helical" evidence="6">
    <location>
        <begin position="12"/>
        <end position="31"/>
    </location>
</feature>
<dbReference type="OMA" id="MDNFSEG"/>
<dbReference type="eggNOG" id="KOG3762">
    <property type="taxonomic scope" value="Eukaryota"/>
</dbReference>
<dbReference type="GO" id="GO:0016020">
    <property type="term" value="C:membrane"/>
    <property type="evidence" value="ECO:0000318"/>
    <property type="project" value="GO_Central"/>
</dbReference>
<reference evidence="8 9" key="1">
    <citation type="journal article" date="2011" name="Science">
        <title>The ecoresponsive genome of Daphnia pulex.</title>
        <authorList>
            <person name="Colbourne J.K."/>
            <person name="Pfrender M.E."/>
            <person name="Gilbert D."/>
            <person name="Thomas W.K."/>
            <person name="Tucker A."/>
            <person name="Oakley T.H."/>
            <person name="Tokishita S."/>
            <person name="Aerts A."/>
            <person name="Arnold G.J."/>
            <person name="Basu M.K."/>
            <person name="Bauer D.J."/>
            <person name="Caceres C.E."/>
            <person name="Carmel L."/>
            <person name="Casola C."/>
            <person name="Choi J.H."/>
            <person name="Detter J.C."/>
            <person name="Dong Q."/>
            <person name="Dusheyko S."/>
            <person name="Eads B.D."/>
            <person name="Frohlich T."/>
            <person name="Geiler-Samerotte K.A."/>
            <person name="Gerlach D."/>
            <person name="Hatcher P."/>
            <person name="Jogdeo S."/>
            <person name="Krijgsveld J."/>
            <person name="Kriventseva E.V."/>
            <person name="Kultz D."/>
            <person name="Laforsch C."/>
            <person name="Lindquist E."/>
            <person name="Lopez J."/>
            <person name="Manak J.R."/>
            <person name="Muller J."/>
            <person name="Pangilinan J."/>
            <person name="Patwardhan R.P."/>
            <person name="Pitluck S."/>
            <person name="Pritham E.J."/>
            <person name="Rechtsteiner A."/>
            <person name="Rho M."/>
            <person name="Rogozin I.B."/>
            <person name="Sakarya O."/>
            <person name="Salamov A."/>
            <person name="Schaack S."/>
            <person name="Shapiro H."/>
            <person name="Shiga Y."/>
            <person name="Skalitzky C."/>
            <person name="Smith Z."/>
            <person name="Souvorov A."/>
            <person name="Sung W."/>
            <person name="Tang Z."/>
            <person name="Tsuchiya D."/>
            <person name="Tu H."/>
            <person name="Vos H."/>
            <person name="Wang M."/>
            <person name="Wolf Y.I."/>
            <person name="Yamagata H."/>
            <person name="Yamada T."/>
            <person name="Ye Y."/>
            <person name="Shaw J.R."/>
            <person name="Andrews J."/>
            <person name="Crease T.J."/>
            <person name="Tang H."/>
            <person name="Lucas S.M."/>
            <person name="Robertson H.M."/>
            <person name="Bork P."/>
            <person name="Koonin E.V."/>
            <person name="Zdobnov E.M."/>
            <person name="Grigoriev I.V."/>
            <person name="Lynch M."/>
            <person name="Boore J.L."/>
        </authorList>
    </citation>
    <scope>NUCLEOTIDE SEQUENCE [LARGE SCALE GENOMIC DNA]</scope>
</reference>
<evidence type="ECO:0000256" key="5">
    <source>
        <dbReference type="ARBA" id="ARBA00023136"/>
    </source>
</evidence>
<evidence type="ECO:0000313" key="9">
    <source>
        <dbReference type="Proteomes" id="UP000000305"/>
    </source>
</evidence>
<feature type="transmembrane region" description="Helical" evidence="6">
    <location>
        <begin position="43"/>
        <end position="61"/>
    </location>
</feature>
<name>E9GP09_DAPPU</name>
<evidence type="ECO:0000256" key="4">
    <source>
        <dbReference type="ARBA" id="ARBA00022989"/>
    </source>
</evidence>
<gene>
    <name evidence="8" type="ORF">DAPPUDRAFT_320158</name>
</gene>
<dbReference type="EMBL" id="GL732555">
    <property type="protein sequence ID" value="EFX78851.1"/>
    <property type="molecule type" value="Genomic_DNA"/>
</dbReference>
<dbReference type="Gene3D" id="1.20.1250.20">
    <property type="entry name" value="MFS general substrate transporter like domains"/>
    <property type="match status" value="1"/>
</dbReference>
<evidence type="ECO:0000259" key="7">
    <source>
        <dbReference type="Pfam" id="PF12832"/>
    </source>
</evidence>
<dbReference type="InterPro" id="IPR024989">
    <property type="entry name" value="MFS_assoc_dom"/>
</dbReference>
<organism evidence="8 9">
    <name type="scientific">Daphnia pulex</name>
    <name type="common">Water flea</name>
    <dbReference type="NCBI Taxonomy" id="6669"/>
    <lineage>
        <taxon>Eukaryota</taxon>
        <taxon>Metazoa</taxon>
        <taxon>Ecdysozoa</taxon>
        <taxon>Arthropoda</taxon>
        <taxon>Crustacea</taxon>
        <taxon>Branchiopoda</taxon>
        <taxon>Diplostraca</taxon>
        <taxon>Cladocera</taxon>
        <taxon>Anomopoda</taxon>
        <taxon>Daphniidae</taxon>
        <taxon>Daphnia</taxon>
    </lineage>
</organism>
<dbReference type="PANTHER" id="PTHR16172">
    <property type="entry name" value="MAJOR FACILITATOR SUPERFAMILY DOMAIN-CONTAINING PROTEIN 6-LIKE"/>
    <property type="match status" value="1"/>
</dbReference>
<feature type="transmembrane region" description="Helical" evidence="6">
    <location>
        <begin position="193"/>
        <end position="212"/>
    </location>
</feature>
<evidence type="ECO:0000313" key="8">
    <source>
        <dbReference type="EMBL" id="EFX78851.1"/>
    </source>
</evidence>
<evidence type="ECO:0000256" key="3">
    <source>
        <dbReference type="ARBA" id="ARBA00022692"/>
    </source>
</evidence>
<dbReference type="PhylomeDB" id="E9GP09"/>
<feature type="transmembrane region" description="Helical" evidence="6">
    <location>
        <begin position="224"/>
        <end position="242"/>
    </location>
</feature>
<keyword evidence="3 6" id="KW-0812">Transmembrane</keyword>
<dbReference type="Proteomes" id="UP000000305">
    <property type="component" value="Unassembled WGS sequence"/>
</dbReference>
<comment type="subcellular location">
    <subcellularLocation>
        <location evidence="1">Membrane</location>
        <topology evidence="1">Multi-pass membrane protein</topology>
    </subcellularLocation>
</comment>
<feature type="transmembrane region" description="Helical" evidence="6">
    <location>
        <begin position="92"/>
        <end position="115"/>
    </location>
</feature>
<dbReference type="HOGENOM" id="CLU_013133_0_1_1"/>
<comment type="similarity">
    <text evidence="2">Belongs to the major facilitator superfamily. MFSD6 family.</text>
</comment>
<evidence type="ECO:0000256" key="2">
    <source>
        <dbReference type="ARBA" id="ARBA00005241"/>
    </source>
</evidence>
<accession>E9GP09</accession>
<evidence type="ECO:0000256" key="1">
    <source>
        <dbReference type="ARBA" id="ARBA00004141"/>
    </source>
</evidence>
<proteinExistence type="inferred from homology"/>
<dbReference type="InterPro" id="IPR036259">
    <property type="entry name" value="MFS_trans_sf"/>
</dbReference>
<keyword evidence="9" id="KW-1185">Reference proteome</keyword>
<dbReference type="SUPFAM" id="SSF103473">
    <property type="entry name" value="MFS general substrate transporter"/>
    <property type="match status" value="1"/>
</dbReference>
<evidence type="ECO:0000256" key="6">
    <source>
        <dbReference type="SAM" id="Phobius"/>
    </source>
</evidence>
<feature type="domain" description="Major facilitator superfamily associated" evidence="7">
    <location>
        <begin position="3"/>
        <end position="247"/>
    </location>
</feature>
<sequence>MVKKHHGDLGKQRLFGVIGQAICAVLAGIILDWTVVGKGYPDYSITFYLADGMFVVTVLLMSQLDVGVEEHSEATKLLTSISKLIRLVDVDIFMIMMLLLGTCWGFLESFLFVYLTELEASSYLLGMTITFASIIGIPFLYVSDVIVRKIGSVNVIVLAFLAYCIRFFGYSFIWDPWLSLPFEALEAVTVHMMAVASSIYCAAAAPPGLLATLNGAVGSFHYSFGRGVGSFAGGIMMANFGTRTTFRILGAGAGICGVAYFLLHRFYLAKIEKHRLRRKSTKPAIIISEEAGPITIKLDLLDVDEKRNNRSSSDEEEDDVEDAAMDYLFEPDGLKGRRLSAF</sequence>
<feature type="transmembrane region" description="Helical" evidence="6">
    <location>
        <begin position="153"/>
        <end position="173"/>
    </location>
</feature>
<dbReference type="InParanoid" id="E9GP09"/>
<keyword evidence="4 6" id="KW-1133">Transmembrane helix</keyword>
<keyword evidence="5 6" id="KW-0472">Membrane</keyword>
<dbReference type="OrthoDB" id="10056177at2759"/>
<dbReference type="AlphaFoldDB" id="E9GP09"/>
<protein>
    <recommendedName>
        <fullName evidence="7">Major facilitator superfamily associated domain-containing protein</fullName>
    </recommendedName>
</protein>
<dbReference type="InterPro" id="IPR051717">
    <property type="entry name" value="MFS_MFSD6"/>
</dbReference>
<feature type="transmembrane region" description="Helical" evidence="6">
    <location>
        <begin position="121"/>
        <end position="141"/>
    </location>
</feature>
<dbReference type="FunCoup" id="E9GP09">
    <property type="interactions" value="69"/>
</dbReference>
<dbReference type="PANTHER" id="PTHR16172:SF41">
    <property type="entry name" value="MAJOR FACILITATOR SUPERFAMILY DOMAIN-CONTAINING PROTEIN 6-LIKE"/>
    <property type="match status" value="1"/>
</dbReference>
<dbReference type="KEGG" id="dpx:DAPPUDRAFT_320158"/>
<dbReference type="Pfam" id="PF12832">
    <property type="entry name" value="MFS_1_like"/>
    <property type="match status" value="1"/>
</dbReference>